<feature type="domain" description="Uracil-DNA glycosylase-like" evidence="1">
    <location>
        <begin position="18"/>
        <end position="168"/>
    </location>
</feature>
<evidence type="ECO:0000313" key="2">
    <source>
        <dbReference type="EMBL" id="SFN04285.1"/>
    </source>
</evidence>
<dbReference type="CDD" id="cd10032">
    <property type="entry name" value="UDG-F6_HDG"/>
    <property type="match status" value="1"/>
</dbReference>
<evidence type="ECO:0000259" key="1">
    <source>
        <dbReference type="SMART" id="SM00986"/>
    </source>
</evidence>
<name>A0A1I4VT18_CHROL</name>
<sequence>MAPIFIYLSMQNRISSFPPLIDAQSEILILGSIPGVKSLEKQQYYAHPQNKFWTIIFHLFNEEFTDDYTQRLDILKEHHIAVWDVIDSCERKGSLDSEIKNEEANQIAELLDEHPNIKAVFCNGGKSYKNLQKLLGKNYRLPIIQLPSTSPLHTVSFDVKLEEWKKIMEFLM</sequence>
<dbReference type="Pfam" id="PF03167">
    <property type="entry name" value="UDG"/>
    <property type="match status" value="1"/>
</dbReference>
<dbReference type="InterPro" id="IPR005122">
    <property type="entry name" value="Uracil-DNA_glycosylase-like"/>
</dbReference>
<protein>
    <submittedName>
        <fullName evidence="2">G/U mismatch-specific uracil-DNA glycosylase</fullName>
    </submittedName>
</protein>
<dbReference type="SMART" id="SM00986">
    <property type="entry name" value="UDG"/>
    <property type="match status" value="1"/>
</dbReference>
<dbReference type="InterPro" id="IPR026353">
    <property type="entry name" value="Hypoxan-DNA_Glyclase"/>
</dbReference>
<proteinExistence type="predicted"/>
<dbReference type="Gene3D" id="3.40.470.10">
    <property type="entry name" value="Uracil-DNA glycosylase-like domain"/>
    <property type="match status" value="1"/>
</dbReference>
<accession>A0A1I4VT18</accession>
<dbReference type="SUPFAM" id="SSF52141">
    <property type="entry name" value="Uracil-DNA glycosylase-like"/>
    <property type="match status" value="1"/>
</dbReference>
<organism evidence="2 3">
    <name type="scientific">Chryseobacterium oleae</name>
    <dbReference type="NCBI Taxonomy" id="491207"/>
    <lineage>
        <taxon>Bacteria</taxon>
        <taxon>Pseudomonadati</taxon>
        <taxon>Bacteroidota</taxon>
        <taxon>Flavobacteriia</taxon>
        <taxon>Flavobacteriales</taxon>
        <taxon>Weeksellaceae</taxon>
        <taxon>Chryseobacterium group</taxon>
        <taxon>Chryseobacterium</taxon>
    </lineage>
</organism>
<dbReference type="InterPro" id="IPR036895">
    <property type="entry name" value="Uracil-DNA_glycosylase-like_sf"/>
</dbReference>
<dbReference type="Proteomes" id="UP000198769">
    <property type="component" value="Unassembled WGS sequence"/>
</dbReference>
<reference evidence="3" key="1">
    <citation type="submission" date="2016-10" db="EMBL/GenBank/DDBJ databases">
        <authorList>
            <person name="Varghese N."/>
            <person name="Submissions S."/>
        </authorList>
    </citation>
    <scope>NUCLEOTIDE SEQUENCE [LARGE SCALE GENOMIC DNA]</scope>
    <source>
        <strain evidence="3">DSM 25575</strain>
    </source>
</reference>
<evidence type="ECO:0000313" key="3">
    <source>
        <dbReference type="Proteomes" id="UP000198769"/>
    </source>
</evidence>
<gene>
    <name evidence="2" type="ORF">SAMN05421594_0588</name>
</gene>
<keyword evidence="3" id="KW-1185">Reference proteome</keyword>
<dbReference type="AlphaFoldDB" id="A0A1I4VT18"/>
<dbReference type="SMART" id="SM00987">
    <property type="entry name" value="UreE_C"/>
    <property type="match status" value="1"/>
</dbReference>
<dbReference type="NCBIfam" id="TIGR04274">
    <property type="entry name" value="hypoxanDNAglyco"/>
    <property type="match status" value="1"/>
</dbReference>
<dbReference type="EMBL" id="FOVD01000001">
    <property type="protein sequence ID" value="SFN04285.1"/>
    <property type="molecule type" value="Genomic_DNA"/>
</dbReference>